<evidence type="ECO:0000313" key="2">
    <source>
        <dbReference type="Proteomes" id="UP001186974"/>
    </source>
</evidence>
<proteinExistence type="predicted"/>
<dbReference type="EMBL" id="JAWDJW010001247">
    <property type="protein sequence ID" value="KAK3079279.1"/>
    <property type="molecule type" value="Genomic_DNA"/>
</dbReference>
<keyword evidence="2" id="KW-1185">Reference proteome</keyword>
<comment type="caution">
    <text evidence="1">The sequence shown here is derived from an EMBL/GenBank/DDBJ whole genome shotgun (WGS) entry which is preliminary data.</text>
</comment>
<name>A0ACC3DRL9_9PEZI</name>
<reference evidence="1" key="1">
    <citation type="submission" date="2024-09" db="EMBL/GenBank/DDBJ databases">
        <title>Black Yeasts Isolated from many extreme environments.</title>
        <authorList>
            <person name="Coleine C."/>
            <person name="Stajich J.E."/>
            <person name="Selbmann L."/>
        </authorList>
    </citation>
    <scope>NUCLEOTIDE SEQUENCE</scope>
    <source>
        <strain evidence="1">CCFEE 5737</strain>
    </source>
</reference>
<gene>
    <name evidence="1" type="ORF">LTS18_005258</name>
</gene>
<dbReference type="Proteomes" id="UP001186974">
    <property type="component" value="Unassembled WGS sequence"/>
</dbReference>
<accession>A0ACC3DRL9</accession>
<evidence type="ECO:0000313" key="1">
    <source>
        <dbReference type="EMBL" id="KAK3079279.1"/>
    </source>
</evidence>
<protein>
    <submittedName>
        <fullName evidence="1">Uncharacterized protein</fullName>
    </submittedName>
</protein>
<sequence>MKPVNVTAPGFLEESRPHLSPEQIEDLRRTERLHLAHPEQPERFAELTNAVHLMEANIKPLYLTASDIAATRANHAPWYAARTWGELVKLNAAVLRGESEGMDMIGNLWEETAAILPQLLRLHEYGALTTMSQPAAKYVLRASDGESRVRGLHGSYGLYRGHEYPWVEAQHKPFVRFLLPRADRTVDPKALNAFLESLKASKQLGCAMVGIFPEPEDLSPRDEEDMDLAAASTTYLASRHRVAATEEGLEEAEFPNPRTLGCFLSMLTRRADTYKDCEWRQWAIEAAVDAEMMAVEVMPWEWDTELDLLEMIEGLMIQAGMRRKPFPVLLPFSASLIHDGHAAFNIPDQEHARKLENKYEPRPDVEALTGGDYTPYPEKSIELSPEREKIVKSILALYGGSKSKEDMLVYHKDAVYDDPLSYCDTRYKIAGQWWGIPILFETETLARQNVQSTQPSPDSKAGQIAWKQRERYTVRGVRLTKNVDSLITLVLDDEGKVRYHKDMWNEKDYSHQGIGKWWKELNGDKLTAITNPPDDL</sequence>
<organism evidence="1 2">
    <name type="scientific">Coniosporium uncinatum</name>
    <dbReference type="NCBI Taxonomy" id="93489"/>
    <lineage>
        <taxon>Eukaryota</taxon>
        <taxon>Fungi</taxon>
        <taxon>Dikarya</taxon>
        <taxon>Ascomycota</taxon>
        <taxon>Pezizomycotina</taxon>
        <taxon>Dothideomycetes</taxon>
        <taxon>Dothideomycetes incertae sedis</taxon>
        <taxon>Coniosporium</taxon>
    </lineage>
</organism>